<gene>
    <name evidence="1" type="ORF">D623_10028023</name>
</gene>
<evidence type="ECO:0000313" key="2">
    <source>
        <dbReference type="Proteomes" id="UP000052978"/>
    </source>
</evidence>
<reference evidence="1 2" key="1">
    <citation type="journal article" date="2013" name="Nat. Commun.">
        <title>Genome analysis reveals insights into physiology and longevity of the Brandt's bat Myotis brandtii.</title>
        <authorList>
            <person name="Seim I."/>
            <person name="Fang X."/>
            <person name="Xiong Z."/>
            <person name="Lobanov A.V."/>
            <person name="Huang Z."/>
            <person name="Ma S."/>
            <person name="Feng Y."/>
            <person name="Turanov A.A."/>
            <person name="Zhu Y."/>
            <person name="Lenz T.L."/>
            <person name="Gerashchenko M.V."/>
            <person name="Fan D."/>
            <person name="Hee Yim S."/>
            <person name="Yao X."/>
            <person name="Jordan D."/>
            <person name="Xiong Y."/>
            <person name="Ma Y."/>
            <person name="Lyapunov A.N."/>
            <person name="Chen G."/>
            <person name="Kulakova O.I."/>
            <person name="Sun Y."/>
            <person name="Lee S.G."/>
            <person name="Bronson R.T."/>
            <person name="Moskalev A.A."/>
            <person name="Sunyaev S.R."/>
            <person name="Zhang G."/>
            <person name="Krogh A."/>
            <person name="Wang J."/>
            <person name="Gladyshev V.N."/>
        </authorList>
    </citation>
    <scope>NUCLEOTIDE SEQUENCE [LARGE SCALE GENOMIC DNA]</scope>
</reference>
<accession>S7N4D9</accession>
<proteinExistence type="predicted"/>
<dbReference type="AlphaFoldDB" id="S7N4D9"/>
<keyword evidence="2" id="KW-1185">Reference proteome</keyword>
<evidence type="ECO:0000313" key="1">
    <source>
        <dbReference type="EMBL" id="EPQ11889.1"/>
    </source>
</evidence>
<dbReference type="Proteomes" id="UP000052978">
    <property type="component" value="Unassembled WGS sequence"/>
</dbReference>
<dbReference type="EMBL" id="KE163407">
    <property type="protein sequence ID" value="EPQ11889.1"/>
    <property type="molecule type" value="Genomic_DNA"/>
</dbReference>
<sequence length="57" mass="6536">MVYRQLPEMVWKYPSSVQNDNSRATTGRKVTTGSLLWPQVWLNSVKLLESLHSAYPA</sequence>
<name>S7N4D9_MYOBR</name>
<organism evidence="1 2">
    <name type="scientific">Myotis brandtii</name>
    <name type="common">Brandt's bat</name>
    <dbReference type="NCBI Taxonomy" id="109478"/>
    <lineage>
        <taxon>Eukaryota</taxon>
        <taxon>Metazoa</taxon>
        <taxon>Chordata</taxon>
        <taxon>Craniata</taxon>
        <taxon>Vertebrata</taxon>
        <taxon>Euteleostomi</taxon>
        <taxon>Mammalia</taxon>
        <taxon>Eutheria</taxon>
        <taxon>Laurasiatheria</taxon>
        <taxon>Chiroptera</taxon>
        <taxon>Yangochiroptera</taxon>
        <taxon>Vespertilionidae</taxon>
        <taxon>Myotis</taxon>
    </lineage>
</organism>
<protein>
    <submittedName>
        <fullName evidence="1">Uncharacterized protein</fullName>
    </submittedName>
</protein>